<evidence type="ECO:0000313" key="2">
    <source>
        <dbReference type="Proteomes" id="UP001433508"/>
    </source>
</evidence>
<gene>
    <name evidence="1" type="ORF">V1525DRAFT_397882</name>
</gene>
<sequence length="77" mass="9139">MRDVYSNRRPGYGFLSEPMNNLPTQYLWDHLLRTPDLRRQFFNGTLVIVGRAHQYLKSLQSHGNCKCDGSRYRYVQC</sequence>
<keyword evidence="2" id="KW-1185">Reference proteome</keyword>
<evidence type="ECO:0000313" key="1">
    <source>
        <dbReference type="EMBL" id="KAK9239600.1"/>
    </source>
</evidence>
<protein>
    <submittedName>
        <fullName evidence="1">Uncharacterized protein</fullName>
    </submittedName>
</protein>
<accession>A0ACC3T7R1</accession>
<comment type="caution">
    <text evidence="1">The sequence shown here is derived from an EMBL/GenBank/DDBJ whole genome shotgun (WGS) entry which is preliminary data.</text>
</comment>
<name>A0ACC3T7R1_LIPKO</name>
<organism evidence="1 2">
    <name type="scientific">Lipomyces kononenkoae</name>
    <name type="common">Yeast</name>
    <dbReference type="NCBI Taxonomy" id="34357"/>
    <lineage>
        <taxon>Eukaryota</taxon>
        <taxon>Fungi</taxon>
        <taxon>Dikarya</taxon>
        <taxon>Ascomycota</taxon>
        <taxon>Saccharomycotina</taxon>
        <taxon>Lipomycetes</taxon>
        <taxon>Lipomycetales</taxon>
        <taxon>Lipomycetaceae</taxon>
        <taxon>Lipomyces</taxon>
    </lineage>
</organism>
<dbReference type="Proteomes" id="UP001433508">
    <property type="component" value="Unassembled WGS sequence"/>
</dbReference>
<dbReference type="EMBL" id="MU971345">
    <property type="protein sequence ID" value="KAK9239600.1"/>
    <property type="molecule type" value="Genomic_DNA"/>
</dbReference>
<proteinExistence type="predicted"/>
<reference evidence="2" key="1">
    <citation type="journal article" date="2024" name="Front. Bioeng. Biotechnol.">
        <title>Genome-scale model development and genomic sequencing of the oleaginous clade Lipomyces.</title>
        <authorList>
            <person name="Czajka J.J."/>
            <person name="Han Y."/>
            <person name="Kim J."/>
            <person name="Mondo S.J."/>
            <person name="Hofstad B.A."/>
            <person name="Robles A."/>
            <person name="Haridas S."/>
            <person name="Riley R."/>
            <person name="LaButti K."/>
            <person name="Pangilinan J."/>
            <person name="Andreopoulos W."/>
            <person name="Lipzen A."/>
            <person name="Yan J."/>
            <person name="Wang M."/>
            <person name="Ng V."/>
            <person name="Grigoriev I.V."/>
            <person name="Spatafora J.W."/>
            <person name="Magnuson J.K."/>
            <person name="Baker S.E."/>
            <person name="Pomraning K.R."/>
        </authorList>
    </citation>
    <scope>NUCLEOTIDE SEQUENCE [LARGE SCALE GENOMIC DNA]</scope>
    <source>
        <strain evidence="2">CBS 7786</strain>
    </source>
</reference>